<accession>A0ABS6RV92</accession>
<dbReference type="InterPro" id="IPR036291">
    <property type="entry name" value="NAD(P)-bd_dom_sf"/>
</dbReference>
<feature type="non-terminal residue" evidence="1">
    <location>
        <position position="45"/>
    </location>
</feature>
<comment type="caution">
    <text evidence="1">The sequence shown here is derived from an EMBL/GenBank/DDBJ whole genome shotgun (WGS) entry which is preliminary data.</text>
</comment>
<dbReference type="Gene3D" id="3.40.50.720">
    <property type="entry name" value="NAD(P)-binding Rossmann-like Domain"/>
    <property type="match status" value="1"/>
</dbReference>
<dbReference type="EMBL" id="JABXWD010000031">
    <property type="protein sequence ID" value="MBV6340546.1"/>
    <property type="molecule type" value="Genomic_DNA"/>
</dbReference>
<gene>
    <name evidence="1" type="ORF">HWQ67_02995</name>
</gene>
<proteinExistence type="predicted"/>
<sequence length="45" mass="4797">MTNVGIIGFGTVGSGTARILLQQGELIKKRTGIDIKLKKIADIDI</sequence>
<evidence type="ECO:0000313" key="2">
    <source>
        <dbReference type="Proteomes" id="UP001196980"/>
    </source>
</evidence>
<reference evidence="1 2" key="1">
    <citation type="journal article" date="2020" name="J Geophys Res Biogeosci">
        <title>Magnetotaxis as an Adaptation to Enable Bacterial Shuttling of Microbial Sulfur and Sulfur Cycling Across Aquatic Oxic#Anoxic Interfaces.</title>
        <authorList>
            <person name="Li J."/>
            <person name="Liu P."/>
            <person name="Wang J."/>
            <person name="Roberts A.P."/>
            <person name="Pan Y."/>
        </authorList>
    </citation>
    <scope>NUCLEOTIDE SEQUENCE [LARGE SCALE GENOMIC DNA]</scope>
    <source>
        <strain evidence="1 2">MYR-1_YQ</strain>
    </source>
</reference>
<protein>
    <submittedName>
        <fullName evidence="1">Homoserine dehydrogenase</fullName>
    </submittedName>
</protein>
<dbReference type="SUPFAM" id="SSF51735">
    <property type="entry name" value="NAD(P)-binding Rossmann-fold domains"/>
    <property type="match status" value="1"/>
</dbReference>
<organism evidence="1 2">
    <name type="scientific">Candidatus Magnetobacterium casense</name>
    <dbReference type="NCBI Taxonomy" id="1455061"/>
    <lineage>
        <taxon>Bacteria</taxon>
        <taxon>Pseudomonadati</taxon>
        <taxon>Nitrospirota</taxon>
        <taxon>Thermodesulfovibrionia</taxon>
        <taxon>Thermodesulfovibrionales</taxon>
        <taxon>Candidatus Magnetobacteriaceae</taxon>
        <taxon>Candidatus Magnetobacterium</taxon>
    </lineage>
</organism>
<dbReference type="Proteomes" id="UP001196980">
    <property type="component" value="Unassembled WGS sequence"/>
</dbReference>
<keyword evidence="2" id="KW-1185">Reference proteome</keyword>
<name>A0ABS6RV92_9BACT</name>
<evidence type="ECO:0000313" key="1">
    <source>
        <dbReference type="EMBL" id="MBV6340546.1"/>
    </source>
</evidence>